<dbReference type="GO" id="GO:0034975">
    <property type="term" value="P:protein folding in endoplasmic reticulum"/>
    <property type="evidence" value="ECO:0007669"/>
    <property type="project" value="TreeGrafter"/>
</dbReference>
<reference evidence="7 8" key="1">
    <citation type="submission" date="2023-12" db="EMBL/GenBank/DDBJ databases">
        <title>A high-quality genome assembly for Dillenia turbinata (Dilleniales).</title>
        <authorList>
            <person name="Chanderbali A."/>
        </authorList>
    </citation>
    <scope>NUCLEOTIDE SEQUENCE [LARGE SCALE GENOMIC DNA]</scope>
    <source>
        <strain evidence="7">LSX21</strain>
        <tissue evidence="7">Leaf</tissue>
    </source>
</reference>
<dbReference type="PANTHER" id="PTHR12953:SF3">
    <property type="entry name" value="SUN DOMAIN-CONTAINING PROTEIN 5"/>
    <property type="match status" value="1"/>
</dbReference>
<keyword evidence="4 5" id="KW-0472">Membrane</keyword>
<evidence type="ECO:0000256" key="2">
    <source>
        <dbReference type="ARBA" id="ARBA00022692"/>
    </source>
</evidence>
<dbReference type="AlphaFoldDB" id="A0AAN8ZF70"/>
<dbReference type="Pfam" id="PF07738">
    <property type="entry name" value="Sad1_UNC"/>
    <property type="match status" value="1"/>
</dbReference>
<comment type="caution">
    <text evidence="7">The sequence shown here is derived from an EMBL/GenBank/DDBJ whole genome shotgun (WGS) entry which is preliminary data.</text>
</comment>
<evidence type="ECO:0000256" key="4">
    <source>
        <dbReference type="ARBA" id="ARBA00023136"/>
    </source>
</evidence>
<name>A0AAN8ZF70_9MAGN</name>
<gene>
    <name evidence="7" type="ORF">RJ641_035692</name>
</gene>
<keyword evidence="3 5" id="KW-1133">Transmembrane helix</keyword>
<protein>
    <submittedName>
        <fullName evidence="7">SUN domain</fullName>
    </submittedName>
</protein>
<evidence type="ECO:0000256" key="5">
    <source>
        <dbReference type="SAM" id="Phobius"/>
    </source>
</evidence>
<accession>A0AAN8ZF70</accession>
<evidence type="ECO:0000256" key="3">
    <source>
        <dbReference type="ARBA" id="ARBA00022989"/>
    </source>
</evidence>
<dbReference type="Proteomes" id="UP001370490">
    <property type="component" value="Unassembled WGS sequence"/>
</dbReference>
<evidence type="ECO:0000313" key="7">
    <source>
        <dbReference type="EMBL" id="KAK6935537.1"/>
    </source>
</evidence>
<organism evidence="7 8">
    <name type="scientific">Dillenia turbinata</name>
    <dbReference type="NCBI Taxonomy" id="194707"/>
    <lineage>
        <taxon>Eukaryota</taxon>
        <taxon>Viridiplantae</taxon>
        <taxon>Streptophyta</taxon>
        <taxon>Embryophyta</taxon>
        <taxon>Tracheophyta</taxon>
        <taxon>Spermatophyta</taxon>
        <taxon>Magnoliopsida</taxon>
        <taxon>eudicotyledons</taxon>
        <taxon>Gunneridae</taxon>
        <taxon>Pentapetalae</taxon>
        <taxon>Dilleniales</taxon>
        <taxon>Dilleniaceae</taxon>
        <taxon>Dillenia</taxon>
    </lineage>
</organism>
<feature type="domain" description="SUN" evidence="6">
    <location>
        <begin position="89"/>
        <end position="243"/>
    </location>
</feature>
<dbReference type="GO" id="GO:0016020">
    <property type="term" value="C:membrane"/>
    <property type="evidence" value="ECO:0007669"/>
    <property type="project" value="UniProtKB-SubCell"/>
</dbReference>
<dbReference type="GO" id="GO:0005737">
    <property type="term" value="C:cytoplasm"/>
    <property type="evidence" value="ECO:0007669"/>
    <property type="project" value="TreeGrafter"/>
</dbReference>
<keyword evidence="8" id="KW-1185">Reference proteome</keyword>
<dbReference type="InterPro" id="IPR045120">
    <property type="entry name" value="Suco/Slp1-like"/>
</dbReference>
<dbReference type="EMBL" id="JBAMMX010000008">
    <property type="protein sequence ID" value="KAK6935537.1"/>
    <property type="molecule type" value="Genomic_DNA"/>
</dbReference>
<proteinExistence type="predicted"/>
<evidence type="ECO:0000256" key="1">
    <source>
        <dbReference type="ARBA" id="ARBA00004370"/>
    </source>
</evidence>
<evidence type="ECO:0000313" key="8">
    <source>
        <dbReference type="Proteomes" id="UP001370490"/>
    </source>
</evidence>
<dbReference type="InterPro" id="IPR012919">
    <property type="entry name" value="SUN_dom"/>
</dbReference>
<sequence length="504" mass="57340">MKKSRNGSITIKFRDKISKHNARYSKKIFYWLASLIFTGWRLFGLRHSCGGYSALTCEQKPQKQKTEKSEEPQNVRPSSPNYLNFDELWWSTPSQLANITYRLDPDGKEYNYASAFKGAKVLAYNKEAKGASNLFGTDHEHDKYLRNTCYAEEKFVIVELSEETLDDAIKLANYELSSNFKEFELYGSLSYPTQKWFVLGKFVASNVKHIQRFVLPEPKWKFTHYGSEHYCTLNGLEVYDVDAIERMLEDLFVALVEPMPSRLPKLHLISSPTSEQDLAPVNVVENGEVQNNVADAAKGIGGAEEWQRPTLDGVSTSNFSDPVNEVKQQPTVRIPSDTVLKILMQKEYIKELNQREGEKLPVLKEELLKLSPLLEENKAEMQRLLEWKETMEKGITDFKSWKAAVSSQMYVLARKNILLRTEVGKVVKDQATVETKELAVVTLSFILACVAIVKLVSRRVYTFFGISESEKVVPTSTFFLKASHCSAVKLIPDTESIPINAAII</sequence>
<dbReference type="PROSITE" id="PS51469">
    <property type="entry name" value="SUN"/>
    <property type="match status" value="1"/>
</dbReference>
<comment type="subcellular location">
    <subcellularLocation>
        <location evidence="1">Membrane</location>
    </subcellularLocation>
</comment>
<evidence type="ECO:0000259" key="6">
    <source>
        <dbReference type="PROSITE" id="PS51469"/>
    </source>
</evidence>
<keyword evidence="2 5" id="KW-0812">Transmembrane</keyword>
<dbReference type="PANTHER" id="PTHR12953">
    <property type="entry name" value="MEMBRANE PROTEIN CH1 RELATED"/>
    <property type="match status" value="1"/>
</dbReference>
<feature type="transmembrane region" description="Helical" evidence="5">
    <location>
        <begin position="28"/>
        <end position="45"/>
    </location>
</feature>